<proteinExistence type="predicted"/>
<feature type="compositionally biased region" description="Basic and acidic residues" evidence="1">
    <location>
        <begin position="36"/>
        <end position="46"/>
    </location>
</feature>
<feature type="region of interest" description="Disordered" evidence="1">
    <location>
        <begin position="135"/>
        <end position="194"/>
    </location>
</feature>
<reference evidence="2" key="1">
    <citation type="submission" date="2018-10" db="EMBL/GenBank/DDBJ databases">
        <title>Effector identification in a new, highly contiguous assembly of the strawberry crown rot pathogen Phytophthora cactorum.</title>
        <authorList>
            <person name="Armitage A.D."/>
            <person name="Nellist C.F."/>
            <person name="Bates H."/>
            <person name="Vickerstaff R.J."/>
            <person name="Harrison R.J."/>
        </authorList>
    </citation>
    <scope>NUCLEOTIDE SEQUENCE</scope>
    <source>
        <strain evidence="2">4032</strain>
    </source>
</reference>
<evidence type="ECO:0000256" key="1">
    <source>
        <dbReference type="SAM" id="MobiDB-lite"/>
    </source>
</evidence>
<feature type="compositionally biased region" description="Basic and acidic residues" evidence="1">
    <location>
        <begin position="53"/>
        <end position="63"/>
    </location>
</feature>
<dbReference type="AlphaFoldDB" id="A0A8T1CLF0"/>
<sequence>MADDEVVTLKRELEALKLQLEQERKKNAAVQGDNSSDTKQERKPERGTTQCDESAKPRRRGGDKNASPSSKGPRIYVQHAAVGARRGKWWLRDRQVLSRTRADEGGVVILKVRERWFWSGRMVILDKIVRLDEEKQKEERTAEVEKEKPEIEKEEPARSDNTNDVPIEATLSSVQPSEEAETSEAANTAGEEVVDSKVVVEQSTAAKADDELEKSGVGIVFSAPLLQSFSSTMILDESHSSDCCGRHTFLIFNFTFSTTSSTIMGPMRRPGEALSGYEDWTTNETELLAESIVETIVFGVTLQWSTKSVRDFVKAANSSHPHVDVPTPRTDH</sequence>
<dbReference type="EMBL" id="RCMI01000214">
    <property type="protein sequence ID" value="KAG2925222.1"/>
    <property type="molecule type" value="Genomic_DNA"/>
</dbReference>
<dbReference type="VEuPathDB" id="FungiDB:PC110_g2112"/>
<gene>
    <name evidence="2" type="ORF">PC115_g8328</name>
</gene>
<name>A0A8T1CLF0_9STRA</name>
<accession>A0A8T1CLF0</accession>
<organism evidence="2 3">
    <name type="scientific">Phytophthora cactorum</name>
    <dbReference type="NCBI Taxonomy" id="29920"/>
    <lineage>
        <taxon>Eukaryota</taxon>
        <taxon>Sar</taxon>
        <taxon>Stramenopiles</taxon>
        <taxon>Oomycota</taxon>
        <taxon>Peronosporomycetes</taxon>
        <taxon>Peronosporales</taxon>
        <taxon>Peronosporaceae</taxon>
        <taxon>Phytophthora</taxon>
    </lineage>
</organism>
<feature type="region of interest" description="Disordered" evidence="1">
    <location>
        <begin position="22"/>
        <end position="76"/>
    </location>
</feature>
<comment type="caution">
    <text evidence="2">The sequence shown here is derived from an EMBL/GenBank/DDBJ whole genome shotgun (WGS) entry which is preliminary data.</text>
</comment>
<feature type="compositionally biased region" description="Polar residues" evidence="1">
    <location>
        <begin position="159"/>
        <end position="176"/>
    </location>
</feature>
<feature type="compositionally biased region" description="Basic and acidic residues" evidence="1">
    <location>
        <begin position="135"/>
        <end position="158"/>
    </location>
</feature>
<protein>
    <submittedName>
        <fullName evidence="2">Uncharacterized protein</fullName>
    </submittedName>
</protein>
<evidence type="ECO:0000313" key="2">
    <source>
        <dbReference type="EMBL" id="KAG2925222.1"/>
    </source>
</evidence>
<dbReference type="VEuPathDB" id="FungiDB:PC110_g2113"/>
<evidence type="ECO:0000313" key="3">
    <source>
        <dbReference type="Proteomes" id="UP000774804"/>
    </source>
</evidence>
<dbReference type="Proteomes" id="UP000774804">
    <property type="component" value="Unassembled WGS sequence"/>
</dbReference>